<protein>
    <submittedName>
        <fullName evidence="2">Uncharacterized protein</fullName>
    </submittedName>
</protein>
<proteinExistence type="predicted"/>
<reference evidence="3" key="1">
    <citation type="journal article" date="2019" name="Int. J. Syst. Evol. Microbiol.">
        <title>The Global Catalogue of Microorganisms (GCM) 10K type strain sequencing project: providing services to taxonomists for standard genome sequencing and annotation.</title>
        <authorList>
            <consortium name="The Broad Institute Genomics Platform"/>
            <consortium name="The Broad Institute Genome Sequencing Center for Infectious Disease"/>
            <person name="Wu L."/>
            <person name="Ma J."/>
        </authorList>
    </citation>
    <scope>NUCLEOTIDE SEQUENCE [LARGE SCALE GENOMIC DNA]</scope>
    <source>
        <strain evidence="3">JCM 18324</strain>
    </source>
</reference>
<name>A0ABP9B324_9ACTN</name>
<organism evidence="2 3">
    <name type="scientific">Streptomyces sanyensis</name>
    <dbReference type="NCBI Taxonomy" id="568869"/>
    <lineage>
        <taxon>Bacteria</taxon>
        <taxon>Bacillati</taxon>
        <taxon>Actinomycetota</taxon>
        <taxon>Actinomycetes</taxon>
        <taxon>Kitasatosporales</taxon>
        <taxon>Streptomycetaceae</taxon>
        <taxon>Streptomyces</taxon>
    </lineage>
</organism>
<sequence length="91" mass="9084">MTGQSKDIRPEGFEDGGGGPLPRDLPDRQAGAEDPWEPERAGPGTGAPRAGEGPGGGDDPDAGEAGAGPRSAAQRPEGGVEDAPEPEEPTD</sequence>
<feature type="compositionally biased region" description="Basic and acidic residues" evidence="1">
    <location>
        <begin position="1"/>
        <end position="12"/>
    </location>
</feature>
<gene>
    <name evidence="2" type="ORF">GCM10023329_45170</name>
</gene>
<accession>A0ABP9B324</accession>
<evidence type="ECO:0000313" key="2">
    <source>
        <dbReference type="EMBL" id="GAA4788870.1"/>
    </source>
</evidence>
<feature type="compositionally biased region" description="Acidic residues" evidence="1">
    <location>
        <begin position="79"/>
        <end position="91"/>
    </location>
</feature>
<dbReference type="EMBL" id="BAABJV010000014">
    <property type="protein sequence ID" value="GAA4788870.1"/>
    <property type="molecule type" value="Genomic_DNA"/>
</dbReference>
<feature type="region of interest" description="Disordered" evidence="1">
    <location>
        <begin position="1"/>
        <end position="91"/>
    </location>
</feature>
<comment type="caution">
    <text evidence="2">The sequence shown here is derived from an EMBL/GenBank/DDBJ whole genome shotgun (WGS) entry which is preliminary data.</text>
</comment>
<dbReference type="RefSeq" id="WP_345615264.1">
    <property type="nucleotide sequence ID" value="NZ_BAABJV010000014.1"/>
</dbReference>
<keyword evidence="3" id="KW-1185">Reference proteome</keyword>
<evidence type="ECO:0000313" key="3">
    <source>
        <dbReference type="Proteomes" id="UP001501147"/>
    </source>
</evidence>
<dbReference type="Proteomes" id="UP001501147">
    <property type="component" value="Unassembled WGS sequence"/>
</dbReference>
<evidence type="ECO:0000256" key="1">
    <source>
        <dbReference type="SAM" id="MobiDB-lite"/>
    </source>
</evidence>